<keyword evidence="3" id="KW-1185">Reference proteome</keyword>
<evidence type="ECO:0000313" key="2">
    <source>
        <dbReference type="EMBL" id="MCC2229754.1"/>
    </source>
</evidence>
<feature type="chain" id="PRO_5042144851" description="Poly(3-hydroxybutyrate) depolymerase" evidence="1">
    <location>
        <begin position="22"/>
        <end position="797"/>
    </location>
</feature>
<accession>A0AAE3E7U3</accession>
<feature type="signal peptide" evidence="1">
    <location>
        <begin position="1"/>
        <end position="21"/>
    </location>
</feature>
<reference evidence="2" key="1">
    <citation type="submission" date="2021-10" db="EMBL/GenBank/DDBJ databases">
        <title>Anaerobic single-cell dispensing facilitates the cultivation of human gut bacteria.</title>
        <authorList>
            <person name="Afrizal A."/>
        </authorList>
    </citation>
    <scope>NUCLEOTIDE SEQUENCE</scope>
    <source>
        <strain evidence="2">CLA-AA-H215</strain>
    </source>
</reference>
<dbReference type="PROSITE" id="PS51257">
    <property type="entry name" value="PROKAR_LIPOPROTEIN"/>
    <property type="match status" value="1"/>
</dbReference>
<sequence>MKKKKIPVIALCMALTGASIAGCGGSQTVESTTAAATEAQTTTAAAATEAETTTEAETEKETQAAAETPSADGAINLNTWLMDNSEMVENSWTKQMQRSLKVDRKKVNDHLLEGYLSYTLESGRTCKMYIGKHSALRAYITVVALPDGVTDTYQFLQEQGWINLADTYGEMIFVLEPENGKWGTPEEEAEYLSDCLAESVSNDAYGMREKSGGGIVTSGKFRTEDGQDVATFTGHACNYYVGYGEGCKALESWTSNNPCLVIGQAFIGGESAGEEILQASAARQYNGINTGGYYPGMDNYSFQKELIRMRDEGVISSADFITNADIPVPTMFAGYKEDDASVAYWKSVNDVEDTAKDGVYYQSADSDAWQTEYNNSLVKDMGATTGISSVKMVDADTMSAAEIRDYLAMYTRYTTPFAYSNTLGMRTDYYAVTHKARETAEAGTAIDTVKYDAVEGEEREAEIRALESNRLSVPFMGDYNKGTVYSCVTAFNDYDEDGTLDPRECIIYVPDSAKESTDENGVPVVIICPGSTQGSNTFFDCTYWWDIANKEGCVIAILGQFCNSSPASLAYGDKSDSADFSRSTLAILNNQIAEKEGIKIDNTRIYGSGHSAGSNLIQTLTHTTESGYFAAVGSTSFPNEGEDGFSFENGMPSYLSVGQADISEPTPHPFQRDLVKDPWIVTEDSAIYNWINNCLKDNGVELKFEADDHDSFVDTCLSYNEDGRYFTYTWADADSDAPIVSFNRTIAREHNCMPIEFTFAWDFVSNYKLEDGKRYYSESAFEKDDTVQIDIDKTDIH</sequence>
<evidence type="ECO:0000313" key="3">
    <source>
        <dbReference type="Proteomes" id="UP001198182"/>
    </source>
</evidence>
<dbReference type="Proteomes" id="UP001198182">
    <property type="component" value="Unassembled WGS sequence"/>
</dbReference>
<dbReference type="EMBL" id="JAJEQR010000004">
    <property type="protein sequence ID" value="MCC2229754.1"/>
    <property type="molecule type" value="Genomic_DNA"/>
</dbReference>
<evidence type="ECO:0008006" key="4">
    <source>
        <dbReference type="Google" id="ProtNLM"/>
    </source>
</evidence>
<dbReference type="SUPFAM" id="SSF53474">
    <property type="entry name" value="alpha/beta-Hydrolases"/>
    <property type="match status" value="1"/>
</dbReference>
<dbReference type="Gene3D" id="3.40.50.1820">
    <property type="entry name" value="alpha/beta hydrolase"/>
    <property type="match status" value="1"/>
</dbReference>
<organism evidence="2 3">
    <name type="scientific">Hominifimenecus microfluidus</name>
    <dbReference type="NCBI Taxonomy" id="2885348"/>
    <lineage>
        <taxon>Bacteria</taxon>
        <taxon>Bacillati</taxon>
        <taxon>Bacillota</taxon>
        <taxon>Clostridia</taxon>
        <taxon>Lachnospirales</taxon>
        <taxon>Lachnospiraceae</taxon>
        <taxon>Hominifimenecus</taxon>
    </lineage>
</organism>
<gene>
    <name evidence="2" type="ORF">LKD81_01890</name>
</gene>
<dbReference type="AlphaFoldDB" id="A0AAE3E7U3"/>
<dbReference type="InterPro" id="IPR029058">
    <property type="entry name" value="AB_hydrolase_fold"/>
</dbReference>
<evidence type="ECO:0000256" key="1">
    <source>
        <dbReference type="SAM" id="SignalP"/>
    </source>
</evidence>
<keyword evidence="1" id="KW-0732">Signal</keyword>
<comment type="caution">
    <text evidence="2">The sequence shown here is derived from an EMBL/GenBank/DDBJ whole genome shotgun (WGS) entry which is preliminary data.</text>
</comment>
<dbReference type="RefSeq" id="WP_308452541.1">
    <property type="nucleotide sequence ID" value="NZ_JAJEQR010000004.1"/>
</dbReference>
<protein>
    <recommendedName>
        <fullName evidence="4">Poly(3-hydroxybutyrate) depolymerase</fullName>
    </recommendedName>
</protein>
<proteinExistence type="predicted"/>
<name>A0AAE3E7U3_9FIRM</name>